<dbReference type="RefSeq" id="WP_242940440.1">
    <property type="nucleotide sequence ID" value="NZ_FOYZ01000002.1"/>
</dbReference>
<keyword evidence="2" id="KW-1185">Reference proteome</keyword>
<name>A0A1I6ICG6_9FIRM</name>
<sequence length="51" mass="6044">MLSLNDGVNTAIKNAKRRMADFREEYDKPSDYDPGTMVYKLVEELKRYLEE</sequence>
<evidence type="ECO:0000313" key="1">
    <source>
        <dbReference type="EMBL" id="SFR64376.1"/>
    </source>
</evidence>
<dbReference type="STRING" id="37658.SAMN05661086_00685"/>
<dbReference type="EMBL" id="FOYZ01000002">
    <property type="protein sequence ID" value="SFR64376.1"/>
    <property type="molecule type" value="Genomic_DNA"/>
</dbReference>
<dbReference type="Proteomes" id="UP000199659">
    <property type="component" value="Unassembled WGS sequence"/>
</dbReference>
<dbReference type="AlphaFoldDB" id="A0A1I6ICG6"/>
<organism evidence="1 2">
    <name type="scientific">Anaeromicropila populeti</name>
    <dbReference type="NCBI Taxonomy" id="37658"/>
    <lineage>
        <taxon>Bacteria</taxon>
        <taxon>Bacillati</taxon>
        <taxon>Bacillota</taxon>
        <taxon>Clostridia</taxon>
        <taxon>Lachnospirales</taxon>
        <taxon>Lachnospiraceae</taxon>
        <taxon>Anaeromicropila</taxon>
    </lineage>
</organism>
<accession>A0A1I6ICG6</accession>
<evidence type="ECO:0000313" key="2">
    <source>
        <dbReference type="Proteomes" id="UP000199659"/>
    </source>
</evidence>
<reference evidence="1 2" key="1">
    <citation type="submission" date="2016-10" db="EMBL/GenBank/DDBJ databases">
        <authorList>
            <person name="de Groot N.N."/>
        </authorList>
    </citation>
    <scope>NUCLEOTIDE SEQUENCE [LARGE SCALE GENOMIC DNA]</scope>
    <source>
        <strain evidence="1 2">743A</strain>
    </source>
</reference>
<gene>
    <name evidence="1" type="ORF">SAMN05661086_00685</name>
</gene>
<protein>
    <submittedName>
        <fullName evidence="1">Uncharacterized protein</fullName>
    </submittedName>
</protein>
<proteinExistence type="predicted"/>